<keyword evidence="3" id="KW-0804">Transcription</keyword>
<reference evidence="7" key="1">
    <citation type="journal article" date="2019" name="Int. J. Syst. Evol. Microbiol.">
        <title>The Global Catalogue of Microorganisms (GCM) 10K type strain sequencing project: providing services to taxonomists for standard genome sequencing and annotation.</title>
        <authorList>
            <consortium name="The Broad Institute Genomics Platform"/>
            <consortium name="The Broad Institute Genome Sequencing Center for Infectious Disease"/>
            <person name="Wu L."/>
            <person name="Ma J."/>
        </authorList>
    </citation>
    <scope>NUCLEOTIDE SEQUENCE [LARGE SCALE GENOMIC DNA]</scope>
    <source>
        <strain evidence="7">JCM 9371</strain>
    </source>
</reference>
<dbReference type="Pfam" id="PF00440">
    <property type="entry name" value="TetR_N"/>
    <property type="match status" value="1"/>
</dbReference>
<dbReference type="Proteomes" id="UP001597063">
    <property type="component" value="Unassembled WGS sequence"/>
</dbReference>
<evidence type="ECO:0000256" key="1">
    <source>
        <dbReference type="ARBA" id="ARBA00023015"/>
    </source>
</evidence>
<dbReference type="InterPro" id="IPR009057">
    <property type="entry name" value="Homeodomain-like_sf"/>
</dbReference>
<evidence type="ECO:0000313" key="6">
    <source>
        <dbReference type="EMBL" id="MFD0690642.1"/>
    </source>
</evidence>
<dbReference type="PROSITE" id="PS50977">
    <property type="entry name" value="HTH_TETR_2"/>
    <property type="match status" value="1"/>
</dbReference>
<organism evidence="6 7">
    <name type="scientific">Actinomadura fibrosa</name>
    <dbReference type="NCBI Taxonomy" id="111802"/>
    <lineage>
        <taxon>Bacteria</taxon>
        <taxon>Bacillati</taxon>
        <taxon>Actinomycetota</taxon>
        <taxon>Actinomycetes</taxon>
        <taxon>Streptosporangiales</taxon>
        <taxon>Thermomonosporaceae</taxon>
        <taxon>Actinomadura</taxon>
    </lineage>
</organism>
<dbReference type="Gene3D" id="1.10.357.10">
    <property type="entry name" value="Tetracycline Repressor, domain 2"/>
    <property type="match status" value="1"/>
</dbReference>
<dbReference type="RefSeq" id="WP_242619849.1">
    <property type="nucleotide sequence ID" value="NZ_CAACUY010000383.1"/>
</dbReference>
<feature type="domain" description="HTH tetR-type" evidence="5">
    <location>
        <begin position="16"/>
        <end position="76"/>
    </location>
</feature>
<sequence>MDPRSLFPVRTDPGEPSTADRIRDAALCCFAAHGASGTSLRAIAETAEVSIGLVQHHFGTKARLRAAVDEHVLRVVGDAVASAPLPAPPRDALAELGHRVTSIMTGHPEVVGYLVRAMIEGEAVGSAVFDGLVAISAGQWDRLADHGLLASDVDRTWAVLHPLVLVLGTAILRPHLDRHLPEPLTDPAQLRRWDDAVAALLSRGLLRGTD</sequence>
<dbReference type="SUPFAM" id="SSF46689">
    <property type="entry name" value="Homeodomain-like"/>
    <property type="match status" value="1"/>
</dbReference>
<proteinExistence type="predicted"/>
<keyword evidence="2 4" id="KW-0238">DNA-binding</keyword>
<dbReference type="InterPro" id="IPR050109">
    <property type="entry name" value="HTH-type_TetR-like_transc_reg"/>
</dbReference>
<evidence type="ECO:0000313" key="7">
    <source>
        <dbReference type="Proteomes" id="UP001597063"/>
    </source>
</evidence>
<dbReference type="EMBL" id="JBHTGP010000018">
    <property type="protein sequence ID" value="MFD0690642.1"/>
    <property type="molecule type" value="Genomic_DNA"/>
</dbReference>
<dbReference type="PANTHER" id="PTHR30055:SF234">
    <property type="entry name" value="HTH-TYPE TRANSCRIPTIONAL REGULATOR BETI"/>
    <property type="match status" value="1"/>
</dbReference>
<dbReference type="PANTHER" id="PTHR30055">
    <property type="entry name" value="HTH-TYPE TRANSCRIPTIONAL REGULATOR RUTR"/>
    <property type="match status" value="1"/>
</dbReference>
<accession>A0ABW2XXT5</accession>
<evidence type="ECO:0000256" key="4">
    <source>
        <dbReference type="PROSITE-ProRule" id="PRU00335"/>
    </source>
</evidence>
<name>A0ABW2XXT5_9ACTN</name>
<evidence type="ECO:0000256" key="3">
    <source>
        <dbReference type="ARBA" id="ARBA00023163"/>
    </source>
</evidence>
<protein>
    <submittedName>
        <fullName evidence="6">TetR/AcrR family transcriptional regulator</fullName>
    </submittedName>
</protein>
<dbReference type="InterPro" id="IPR001647">
    <property type="entry name" value="HTH_TetR"/>
</dbReference>
<feature type="DNA-binding region" description="H-T-H motif" evidence="4">
    <location>
        <begin position="39"/>
        <end position="58"/>
    </location>
</feature>
<comment type="caution">
    <text evidence="6">The sequence shown here is derived from an EMBL/GenBank/DDBJ whole genome shotgun (WGS) entry which is preliminary data.</text>
</comment>
<evidence type="ECO:0000259" key="5">
    <source>
        <dbReference type="PROSITE" id="PS50977"/>
    </source>
</evidence>
<evidence type="ECO:0000256" key="2">
    <source>
        <dbReference type="ARBA" id="ARBA00023125"/>
    </source>
</evidence>
<keyword evidence="1" id="KW-0805">Transcription regulation</keyword>
<gene>
    <name evidence="6" type="ORF">ACFQZM_39565</name>
</gene>
<keyword evidence="7" id="KW-1185">Reference proteome</keyword>